<dbReference type="AlphaFoldDB" id="A0AAN7CFA9"/>
<reference evidence="2" key="2">
    <citation type="submission" date="2023-05" db="EMBL/GenBank/DDBJ databases">
        <authorList>
            <consortium name="Lawrence Berkeley National Laboratory"/>
            <person name="Steindorff A."/>
            <person name="Hensen N."/>
            <person name="Bonometti L."/>
            <person name="Westerberg I."/>
            <person name="Brannstrom I.O."/>
            <person name="Guillou S."/>
            <person name="Cros-Aarteil S."/>
            <person name="Calhoun S."/>
            <person name="Haridas S."/>
            <person name="Kuo A."/>
            <person name="Mondo S."/>
            <person name="Pangilinan J."/>
            <person name="Riley R."/>
            <person name="Labutti K."/>
            <person name="Andreopoulos B."/>
            <person name="Lipzen A."/>
            <person name="Chen C."/>
            <person name="Yanf M."/>
            <person name="Daum C."/>
            <person name="Ng V."/>
            <person name="Clum A."/>
            <person name="Ohm R."/>
            <person name="Martin F."/>
            <person name="Silar P."/>
            <person name="Natvig D."/>
            <person name="Lalanne C."/>
            <person name="Gautier V."/>
            <person name="Ament-Velasquez S.L."/>
            <person name="Kruys A."/>
            <person name="Hutchinson M.I."/>
            <person name="Powell A.J."/>
            <person name="Barry K."/>
            <person name="Miller A.N."/>
            <person name="Grigoriev I.V."/>
            <person name="Debuchy R."/>
            <person name="Gladieux P."/>
            <person name="Thoren M.H."/>
            <person name="Johannesson H."/>
        </authorList>
    </citation>
    <scope>NUCLEOTIDE SEQUENCE</scope>
    <source>
        <strain evidence="2">CBS 532.94</strain>
    </source>
</reference>
<name>A0AAN7CFA9_9PEZI</name>
<evidence type="ECO:0000256" key="1">
    <source>
        <dbReference type="SAM" id="MobiDB-lite"/>
    </source>
</evidence>
<dbReference type="EMBL" id="MU860044">
    <property type="protein sequence ID" value="KAK4240267.1"/>
    <property type="molecule type" value="Genomic_DNA"/>
</dbReference>
<feature type="region of interest" description="Disordered" evidence="1">
    <location>
        <begin position="99"/>
        <end position="155"/>
    </location>
</feature>
<accession>A0AAN7CFA9</accession>
<sequence>MQTSYSHRTNPPLPTSRALLTSLINSISNIPLLPVTETDSRPEISHRLVQSDHNNSNPLRRVPPFHRHLIITLHVLFPGMVLPALDLLERGFVCRMMSDHKDSKDGGVMKGGSTRVPGRQARAGDGHGEGHDASSSASAQAQVPTSAEGSPRGPGNAFYLVGSASAAAAAAQTSMRERRRRKRRAESAGEAEGVGDIGSGMAAAGKKGYVVRLEAWHCTCAAFAFAAVQGEAVRPSWEVEPLEFGAEVGDMGAETEAEPEWSFGGMSLDGLEAGEGVPVCKHLLACLLAERWSAALGRYVIERRAEREEIAGIVADV</sequence>
<feature type="region of interest" description="Disordered" evidence="1">
    <location>
        <begin position="170"/>
        <end position="197"/>
    </location>
</feature>
<gene>
    <name evidence="2" type="ORF">C8A03DRAFT_31655</name>
</gene>
<organism evidence="2 3">
    <name type="scientific">Achaetomium macrosporum</name>
    <dbReference type="NCBI Taxonomy" id="79813"/>
    <lineage>
        <taxon>Eukaryota</taxon>
        <taxon>Fungi</taxon>
        <taxon>Dikarya</taxon>
        <taxon>Ascomycota</taxon>
        <taxon>Pezizomycotina</taxon>
        <taxon>Sordariomycetes</taxon>
        <taxon>Sordariomycetidae</taxon>
        <taxon>Sordariales</taxon>
        <taxon>Chaetomiaceae</taxon>
        <taxon>Achaetomium</taxon>
    </lineage>
</organism>
<feature type="compositionally biased region" description="Basic and acidic residues" evidence="1">
    <location>
        <begin position="122"/>
        <end position="132"/>
    </location>
</feature>
<feature type="compositionally biased region" description="Low complexity" evidence="1">
    <location>
        <begin position="133"/>
        <end position="142"/>
    </location>
</feature>
<evidence type="ECO:0000313" key="3">
    <source>
        <dbReference type="Proteomes" id="UP001303760"/>
    </source>
</evidence>
<evidence type="ECO:0000313" key="2">
    <source>
        <dbReference type="EMBL" id="KAK4240267.1"/>
    </source>
</evidence>
<reference evidence="2" key="1">
    <citation type="journal article" date="2023" name="Mol. Phylogenet. Evol.">
        <title>Genome-scale phylogeny and comparative genomics of the fungal order Sordariales.</title>
        <authorList>
            <person name="Hensen N."/>
            <person name="Bonometti L."/>
            <person name="Westerberg I."/>
            <person name="Brannstrom I.O."/>
            <person name="Guillou S."/>
            <person name="Cros-Aarteil S."/>
            <person name="Calhoun S."/>
            <person name="Haridas S."/>
            <person name="Kuo A."/>
            <person name="Mondo S."/>
            <person name="Pangilinan J."/>
            <person name="Riley R."/>
            <person name="LaButti K."/>
            <person name="Andreopoulos B."/>
            <person name="Lipzen A."/>
            <person name="Chen C."/>
            <person name="Yan M."/>
            <person name="Daum C."/>
            <person name="Ng V."/>
            <person name="Clum A."/>
            <person name="Steindorff A."/>
            <person name="Ohm R.A."/>
            <person name="Martin F."/>
            <person name="Silar P."/>
            <person name="Natvig D.O."/>
            <person name="Lalanne C."/>
            <person name="Gautier V."/>
            <person name="Ament-Velasquez S.L."/>
            <person name="Kruys A."/>
            <person name="Hutchinson M.I."/>
            <person name="Powell A.J."/>
            <person name="Barry K."/>
            <person name="Miller A.N."/>
            <person name="Grigoriev I.V."/>
            <person name="Debuchy R."/>
            <person name="Gladieux P."/>
            <person name="Hiltunen Thoren M."/>
            <person name="Johannesson H."/>
        </authorList>
    </citation>
    <scope>NUCLEOTIDE SEQUENCE</scope>
    <source>
        <strain evidence="2">CBS 532.94</strain>
    </source>
</reference>
<comment type="caution">
    <text evidence="2">The sequence shown here is derived from an EMBL/GenBank/DDBJ whole genome shotgun (WGS) entry which is preliminary data.</text>
</comment>
<protein>
    <recommendedName>
        <fullName evidence="4">SWIM-type domain-containing protein</fullName>
    </recommendedName>
</protein>
<dbReference type="Proteomes" id="UP001303760">
    <property type="component" value="Unassembled WGS sequence"/>
</dbReference>
<evidence type="ECO:0008006" key="4">
    <source>
        <dbReference type="Google" id="ProtNLM"/>
    </source>
</evidence>
<keyword evidence="3" id="KW-1185">Reference proteome</keyword>
<proteinExistence type="predicted"/>